<evidence type="ECO:0000313" key="6">
    <source>
        <dbReference type="Proteomes" id="UP000177614"/>
    </source>
</evidence>
<comment type="caution">
    <text evidence="5">The sequence shown here is derived from an EMBL/GenBank/DDBJ whole genome shotgun (WGS) entry which is preliminary data.</text>
</comment>
<evidence type="ECO:0000259" key="4">
    <source>
        <dbReference type="PROSITE" id="PS50102"/>
    </source>
</evidence>
<reference evidence="5 6" key="1">
    <citation type="journal article" date="2016" name="Nat. Commun.">
        <title>Thousands of microbial genomes shed light on interconnected biogeochemical processes in an aquifer system.</title>
        <authorList>
            <person name="Anantharaman K."/>
            <person name="Brown C.T."/>
            <person name="Hug L.A."/>
            <person name="Sharon I."/>
            <person name="Castelle C.J."/>
            <person name="Probst A.J."/>
            <person name="Thomas B.C."/>
            <person name="Singh A."/>
            <person name="Wilkins M.J."/>
            <person name="Karaoz U."/>
            <person name="Brodie E.L."/>
            <person name="Williams K.H."/>
            <person name="Hubbard S.S."/>
            <person name="Banfield J.F."/>
        </authorList>
    </citation>
    <scope>NUCLEOTIDE SEQUENCE [LARGE SCALE GENOMIC DNA]</scope>
</reference>
<dbReference type="GO" id="GO:0003723">
    <property type="term" value="F:RNA binding"/>
    <property type="evidence" value="ECO:0007669"/>
    <property type="project" value="UniProtKB-KW"/>
</dbReference>
<keyword evidence="2" id="KW-0694">RNA-binding</keyword>
<dbReference type="SMART" id="SM00360">
    <property type="entry name" value="RRM"/>
    <property type="match status" value="1"/>
</dbReference>
<dbReference type="PROSITE" id="PS50102">
    <property type="entry name" value="RRM"/>
    <property type="match status" value="1"/>
</dbReference>
<dbReference type="EMBL" id="MEWR01000023">
    <property type="protein sequence ID" value="OGC81675.1"/>
    <property type="molecule type" value="Genomic_DNA"/>
</dbReference>
<dbReference type="GO" id="GO:0006397">
    <property type="term" value="P:mRNA processing"/>
    <property type="evidence" value="ECO:0007669"/>
    <property type="project" value="UniProtKB-KW"/>
</dbReference>
<dbReference type="STRING" id="1817814.A2V81_05140"/>
<gene>
    <name evidence="5" type="ORF">A2V81_05140</name>
</gene>
<accession>A0A1F4XIU9</accession>
<dbReference type="SUPFAM" id="SSF54928">
    <property type="entry name" value="RNA-binding domain, RBD"/>
    <property type="match status" value="1"/>
</dbReference>
<dbReference type="AlphaFoldDB" id="A0A1F4XIU9"/>
<dbReference type="Proteomes" id="UP000177614">
    <property type="component" value="Unassembled WGS sequence"/>
</dbReference>
<protein>
    <recommendedName>
        <fullName evidence="4">RRM domain-containing protein</fullName>
    </recommendedName>
</protein>
<name>A0A1F4XIU9_9BACT</name>
<dbReference type="Gene3D" id="3.30.70.330">
    <property type="match status" value="1"/>
</dbReference>
<organism evidence="5 6">
    <name type="scientific">Candidatus Abawacabacteria bacterium RBG_16_42_10</name>
    <dbReference type="NCBI Taxonomy" id="1817814"/>
    <lineage>
        <taxon>Bacteria</taxon>
        <taxon>Candidatus Abawacaibacteriota</taxon>
    </lineage>
</organism>
<dbReference type="InterPro" id="IPR051106">
    <property type="entry name" value="RNA-bind/splicing_reg"/>
</dbReference>
<evidence type="ECO:0000313" key="5">
    <source>
        <dbReference type="EMBL" id="OGC81675.1"/>
    </source>
</evidence>
<keyword evidence="3" id="KW-0508">mRNA splicing</keyword>
<evidence type="ECO:0000256" key="1">
    <source>
        <dbReference type="ARBA" id="ARBA00022664"/>
    </source>
</evidence>
<dbReference type="PANTHER" id="PTHR48028">
    <property type="entry name" value="GLYCINE-RICH RNA-BINDING PROTEIN RZ1A"/>
    <property type="match status" value="1"/>
</dbReference>
<dbReference type="InterPro" id="IPR035979">
    <property type="entry name" value="RBD_domain_sf"/>
</dbReference>
<keyword evidence="1" id="KW-0507">mRNA processing</keyword>
<dbReference type="Pfam" id="PF00076">
    <property type="entry name" value="RRM_1"/>
    <property type="match status" value="1"/>
</dbReference>
<dbReference type="CDD" id="cd00590">
    <property type="entry name" value="RRM_SF"/>
    <property type="match status" value="1"/>
</dbReference>
<feature type="domain" description="RRM" evidence="4">
    <location>
        <begin position="1"/>
        <end position="71"/>
    </location>
</feature>
<dbReference type="InterPro" id="IPR012677">
    <property type="entry name" value="Nucleotide-bd_a/b_plait_sf"/>
</dbReference>
<evidence type="ECO:0000256" key="3">
    <source>
        <dbReference type="ARBA" id="ARBA00023187"/>
    </source>
</evidence>
<dbReference type="InterPro" id="IPR000504">
    <property type="entry name" value="RRM_dom"/>
</dbReference>
<proteinExistence type="predicted"/>
<sequence>MTSDQVQELFSDGGKFKVASVYLPVDRMNNNRPRGFGFVEFESHEEAQAAMEKFNGFEVEGRKLKVNEARPKDESGRGDRE</sequence>
<evidence type="ECO:0000256" key="2">
    <source>
        <dbReference type="ARBA" id="ARBA00022884"/>
    </source>
</evidence>
<dbReference type="PANTHER" id="PTHR48028:SF4">
    <property type="entry name" value="SC35-LIKE SPLICING FACTOR"/>
    <property type="match status" value="1"/>
</dbReference>
<dbReference type="GO" id="GO:0008380">
    <property type="term" value="P:RNA splicing"/>
    <property type="evidence" value="ECO:0007669"/>
    <property type="project" value="UniProtKB-KW"/>
</dbReference>